<evidence type="ECO:0000256" key="1">
    <source>
        <dbReference type="SAM" id="Phobius"/>
    </source>
</evidence>
<keyword evidence="1" id="KW-1133">Transmembrane helix</keyword>
<dbReference type="AlphaFoldDB" id="A0A9E6ZPN7"/>
<proteinExistence type="predicted"/>
<dbReference type="Proteomes" id="UP000831290">
    <property type="component" value="Chromosome"/>
</dbReference>
<sequence>MELANIEKLLEKYFEAQTTLAEEKILQIYFSQDNVAPHLEEYKSMFNYFSNAKKERFTKQVPLKTKKNNYLKWISVAAVAVLTIAVYFNYNKPANSLEEAYTQKELESAQKALKLFAANFNVGTQGVTYLSEFEKNTNRFLINK</sequence>
<evidence type="ECO:0000313" key="3">
    <source>
        <dbReference type="Proteomes" id="UP000831290"/>
    </source>
</evidence>
<name>A0A9E6ZPN7_9FLAO</name>
<reference evidence="2" key="1">
    <citation type="submission" date="2022-03" db="EMBL/GenBank/DDBJ databases">
        <title>Description of Abyssus ytuae gen. nov., sp. nov., a novel member of the family Flavobacteriaceae isolated from the sediment of Mariana Trench.</title>
        <authorList>
            <person name="Zhang J."/>
            <person name="Xu X."/>
        </authorList>
    </citation>
    <scope>NUCLEOTIDE SEQUENCE</scope>
    <source>
        <strain evidence="2">MT3330</strain>
    </source>
</reference>
<dbReference type="KEGG" id="fbm:MQE35_02690"/>
<gene>
    <name evidence="2" type="ORF">MQE35_02690</name>
</gene>
<dbReference type="EMBL" id="CP094358">
    <property type="protein sequence ID" value="UOB18215.1"/>
    <property type="molecule type" value="Genomic_DNA"/>
</dbReference>
<organism evidence="2 3">
    <name type="scientific">Abyssalbus ytuae</name>
    <dbReference type="NCBI Taxonomy" id="2926907"/>
    <lineage>
        <taxon>Bacteria</taxon>
        <taxon>Pseudomonadati</taxon>
        <taxon>Bacteroidota</taxon>
        <taxon>Flavobacteriia</taxon>
        <taxon>Flavobacteriales</taxon>
        <taxon>Flavobacteriaceae</taxon>
        <taxon>Abyssalbus</taxon>
    </lineage>
</organism>
<keyword evidence="1" id="KW-0812">Transmembrane</keyword>
<keyword evidence="3" id="KW-1185">Reference proteome</keyword>
<keyword evidence="1" id="KW-0472">Membrane</keyword>
<protein>
    <submittedName>
        <fullName evidence="2">Uncharacterized protein</fullName>
    </submittedName>
</protein>
<accession>A0A9E6ZPN7</accession>
<feature type="transmembrane region" description="Helical" evidence="1">
    <location>
        <begin position="70"/>
        <end position="90"/>
    </location>
</feature>
<dbReference type="RefSeq" id="WP_255844269.1">
    <property type="nucleotide sequence ID" value="NZ_CP094358.1"/>
</dbReference>
<evidence type="ECO:0000313" key="2">
    <source>
        <dbReference type="EMBL" id="UOB18215.1"/>
    </source>
</evidence>